<protein>
    <recommendedName>
        <fullName evidence="3">TonB C-terminal domain-containing protein</fullName>
    </recommendedName>
</protein>
<accession>A0A254TG97</accession>
<dbReference type="AlphaFoldDB" id="A0A254TG97"/>
<evidence type="ECO:0008006" key="3">
    <source>
        <dbReference type="Google" id="ProtNLM"/>
    </source>
</evidence>
<evidence type="ECO:0000313" key="1">
    <source>
        <dbReference type="EMBL" id="OWW18698.1"/>
    </source>
</evidence>
<sequence>MLLSVGVHVGLSLVIGTRGGGTGGMTSDLRIPTKGLAVHLVKSESAGLPSLPPSAGTDEPMDASPAYPPIAAPVAQRSTDVLPMLPIHGQAEVRYFQLGELTQEPLVSHGLIGDKLLVVAGISPQSATVQVSIDDQGHVVRVILEDSQLSDEEKHLVIDAFLKVKFHPGKIGRIPVSSQMRMEIMLESEVKL</sequence>
<dbReference type="EMBL" id="LSTO01000002">
    <property type="protein sequence ID" value="OWW18698.1"/>
    <property type="molecule type" value="Genomic_DNA"/>
</dbReference>
<gene>
    <name evidence="1" type="ORF">AYR66_03745</name>
</gene>
<proteinExistence type="predicted"/>
<organism evidence="1 2">
    <name type="scientific">Noviherbaspirillum denitrificans</name>
    <dbReference type="NCBI Taxonomy" id="1968433"/>
    <lineage>
        <taxon>Bacteria</taxon>
        <taxon>Pseudomonadati</taxon>
        <taxon>Pseudomonadota</taxon>
        <taxon>Betaproteobacteria</taxon>
        <taxon>Burkholderiales</taxon>
        <taxon>Oxalobacteraceae</taxon>
        <taxon>Noviherbaspirillum</taxon>
    </lineage>
</organism>
<reference evidence="1 2" key="1">
    <citation type="submission" date="2016-02" db="EMBL/GenBank/DDBJ databases">
        <authorList>
            <person name="Wen L."/>
            <person name="He K."/>
            <person name="Yang H."/>
        </authorList>
    </citation>
    <scope>NUCLEOTIDE SEQUENCE [LARGE SCALE GENOMIC DNA]</scope>
    <source>
        <strain evidence="1 2">TSA40</strain>
    </source>
</reference>
<comment type="caution">
    <text evidence="1">The sequence shown here is derived from an EMBL/GenBank/DDBJ whole genome shotgun (WGS) entry which is preliminary data.</text>
</comment>
<keyword evidence="2" id="KW-1185">Reference proteome</keyword>
<name>A0A254TG97_9BURK</name>
<evidence type="ECO:0000313" key="2">
    <source>
        <dbReference type="Proteomes" id="UP000197535"/>
    </source>
</evidence>
<dbReference type="Proteomes" id="UP000197535">
    <property type="component" value="Unassembled WGS sequence"/>
</dbReference>